<dbReference type="EMBL" id="CP012622">
    <property type="protein sequence ID" value="ALD66466.1"/>
    <property type="molecule type" value="Genomic_DNA"/>
</dbReference>
<reference evidence="2 3" key="1">
    <citation type="journal article" date="2015" name="Genome Announc.">
        <title>Complete Genome Sequence of Spiroplasma cantharicola CC-1T (DSM 21588), a Bacterium Isolated from Soldier Beetle (Cantharis carolinus).</title>
        <authorList>
            <person name="Lo W.S."/>
            <person name="Liu P.Y."/>
            <person name="Kuo C.H."/>
        </authorList>
    </citation>
    <scope>NUCLEOTIDE SEQUENCE [LARGE SCALE GENOMIC DNA]</scope>
    <source>
        <strain evidence="2 3">CC-1</strain>
    </source>
</reference>
<dbReference type="KEGG" id="scj:SCANT_v1c05600"/>
<accession>A0A0M4JIK9</accession>
<name>A0A0M4JIK9_9MOLU</name>
<dbReference type="PATRIC" id="fig|362837.3.peg.572"/>
<dbReference type="AlphaFoldDB" id="A0A0M4JIK9"/>
<proteinExistence type="predicted"/>
<keyword evidence="1" id="KW-0472">Membrane</keyword>
<feature type="transmembrane region" description="Helical" evidence="1">
    <location>
        <begin position="279"/>
        <end position="302"/>
    </location>
</feature>
<keyword evidence="1" id="KW-1133">Transmembrane helix</keyword>
<dbReference type="OrthoDB" id="390308at2"/>
<keyword evidence="1" id="KW-0812">Transmembrane</keyword>
<keyword evidence="3" id="KW-1185">Reference proteome</keyword>
<evidence type="ECO:0000256" key="1">
    <source>
        <dbReference type="SAM" id="Phobius"/>
    </source>
</evidence>
<dbReference type="RefSeq" id="WP_053946224.1">
    <property type="nucleotide sequence ID" value="NZ_CP012622.1"/>
</dbReference>
<evidence type="ECO:0000313" key="2">
    <source>
        <dbReference type="EMBL" id="ALD66466.1"/>
    </source>
</evidence>
<protein>
    <submittedName>
        <fullName evidence="2">Uncharacterized protein</fullName>
    </submittedName>
</protein>
<evidence type="ECO:0000313" key="3">
    <source>
        <dbReference type="Proteomes" id="UP000063919"/>
    </source>
</evidence>
<sequence>MKQKFKNFLNKKIKLKLIISSSITAFLFIFSFLMITPGLGLESKKFINSIEKQIQTIMPKGMYVIDGQDLVYEQVMNTAIKSAYSSDALSTINSFEDSNYVIKKENYIDFSNQWFEKRWANDIQNQRDIDLYDLGMDLIKFDQAVATKFLSYGYVHAGIQWVFKSKGLNEIFSWQFYEQAKRDQTIIDQEIYDSWMDYDGPGLDGIKVNKSLGTMIVNNKVWFLNRQIENIKFGLNILGHSIFKNKELNENNMPKTKVTYEELSYPFFTETIKILRAGIIIFFMFIIIVIPIYTTFLTIWIVNLKRGNK</sequence>
<dbReference type="STRING" id="362837.SCANT_v1c05600"/>
<gene>
    <name evidence="2" type="ORF">SCANT_v1c05600</name>
</gene>
<dbReference type="Proteomes" id="UP000063919">
    <property type="component" value="Chromosome"/>
</dbReference>
<organism evidence="2 3">
    <name type="scientific">Spiroplasma cantharicola</name>
    <dbReference type="NCBI Taxonomy" id="362837"/>
    <lineage>
        <taxon>Bacteria</taxon>
        <taxon>Bacillati</taxon>
        <taxon>Mycoplasmatota</taxon>
        <taxon>Mollicutes</taxon>
        <taxon>Entomoplasmatales</taxon>
        <taxon>Spiroplasmataceae</taxon>
        <taxon>Spiroplasma</taxon>
    </lineage>
</organism>